<feature type="domain" description="Peptidase M48" evidence="13">
    <location>
        <begin position="81"/>
        <end position="287"/>
    </location>
</feature>
<comment type="caution">
    <text evidence="14">The sequence shown here is derived from an EMBL/GenBank/DDBJ whole genome shotgun (WGS) entry which is preliminary data.</text>
</comment>
<evidence type="ECO:0000256" key="5">
    <source>
        <dbReference type="ARBA" id="ARBA00022692"/>
    </source>
</evidence>
<evidence type="ECO:0000256" key="9">
    <source>
        <dbReference type="ARBA" id="ARBA00022989"/>
    </source>
</evidence>
<evidence type="ECO:0000256" key="8">
    <source>
        <dbReference type="ARBA" id="ARBA00022833"/>
    </source>
</evidence>
<evidence type="ECO:0000313" key="14">
    <source>
        <dbReference type="EMBL" id="PID55439.1"/>
    </source>
</evidence>
<evidence type="ECO:0000256" key="2">
    <source>
        <dbReference type="ARBA" id="ARBA00009779"/>
    </source>
</evidence>
<dbReference type="PANTHER" id="PTHR43221">
    <property type="entry name" value="PROTEASE HTPX"/>
    <property type="match status" value="1"/>
</dbReference>
<evidence type="ECO:0000256" key="12">
    <source>
        <dbReference type="HAMAP-Rule" id="MF_00188"/>
    </source>
</evidence>
<keyword evidence="4 12" id="KW-0645">Protease</keyword>
<evidence type="ECO:0000259" key="13">
    <source>
        <dbReference type="Pfam" id="PF01435"/>
    </source>
</evidence>
<organism evidence="14 15">
    <name type="scientific">candidate division KSB3 bacterium</name>
    <dbReference type="NCBI Taxonomy" id="2044937"/>
    <lineage>
        <taxon>Bacteria</taxon>
        <taxon>candidate division KSB3</taxon>
    </lineage>
</organism>
<feature type="active site" evidence="12">
    <location>
        <position position="145"/>
    </location>
</feature>
<feature type="binding site" evidence="12">
    <location>
        <position position="216"/>
    </location>
    <ligand>
        <name>Zn(2+)</name>
        <dbReference type="ChEBI" id="CHEBI:29105"/>
        <note>catalytic</note>
    </ligand>
</feature>
<evidence type="ECO:0000256" key="7">
    <source>
        <dbReference type="ARBA" id="ARBA00022801"/>
    </source>
</evidence>
<dbReference type="GO" id="GO:0008270">
    <property type="term" value="F:zinc ion binding"/>
    <property type="evidence" value="ECO:0007669"/>
    <property type="project" value="UniProtKB-UniRule"/>
</dbReference>
<dbReference type="PANTHER" id="PTHR43221:SF1">
    <property type="entry name" value="PROTEASE HTPX"/>
    <property type="match status" value="1"/>
</dbReference>
<evidence type="ECO:0000313" key="15">
    <source>
        <dbReference type="Proteomes" id="UP000229740"/>
    </source>
</evidence>
<evidence type="ECO:0000256" key="10">
    <source>
        <dbReference type="ARBA" id="ARBA00023049"/>
    </source>
</evidence>
<comment type="similarity">
    <text evidence="2 12">Belongs to the peptidase M48B family.</text>
</comment>
<feature type="transmembrane region" description="Helical" evidence="12">
    <location>
        <begin position="154"/>
        <end position="175"/>
    </location>
</feature>
<keyword evidence="5 12" id="KW-0812">Transmembrane</keyword>
<keyword evidence="6 12" id="KW-0479">Metal-binding</keyword>
<dbReference type="HAMAP" id="MF_00188">
    <property type="entry name" value="Pept_M48_protease_HtpX"/>
    <property type="match status" value="1"/>
</dbReference>
<evidence type="ECO:0000256" key="3">
    <source>
        <dbReference type="ARBA" id="ARBA00022475"/>
    </source>
</evidence>
<evidence type="ECO:0000256" key="11">
    <source>
        <dbReference type="ARBA" id="ARBA00023136"/>
    </source>
</evidence>
<dbReference type="EC" id="3.4.24.-" evidence="12"/>
<dbReference type="EMBL" id="PDPS01000112">
    <property type="protein sequence ID" value="PID55439.1"/>
    <property type="molecule type" value="Genomic_DNA"/>
</dbReference>
<feature type="binding site" evidence="12">
    <location>
        <position position="144"/>
    </location>
    <ligand>
        <name>Zn(2+)</name>
        <dbReference type="ChEBI" id="CHEBI:29105"/>
        <note>catalytic</note>
    </ligand>
</feature>
<comment type="subcellular location">
    <subcellularLocation>
        <location evidence="1 12">Cell membrane</location>
        <topology evidence="1 12">Multi-pass membrane protein</topology>
    </subcellularLocation>
</comment>
<accession>A0A2G6E021</accession>
<keyword evidence="9 12" id="KW-1133">Transmembrane helix</keyword>
<evidence type="ECO:0000256" key="6">
    <source>
        <dbReference type="ARBA" id="ARBA00022723"/>
    </source>
</evidence>
<dbReference type="GO" id="GO:0006508">
    <property type="term" value="P:proteolysis"/>
    <property type="evidence" value="ECO:0007669"/>
    <property type="project" value="UniProtKB-KW"/>
</dbReference>
<dbReference type="AlphaFoldDB" id="A0A2G6E021"/>
<feature type="transmembrane region" description="Helical" evidence="12">
    <location>
        <begin position="16"/>
        <end position="37"/>
    </location>
</feature>
<evidence type="ECO:0000256" key="1">
    <source>
        <dbReference type="ARBA" id="ARBA00004651"/>
    </source>
</evidence>
<dbReference type="Proteomes" id="UP000229740">
    <property type="component" value="Unassembled WGS sequence"/>
</dbReference>
<feature type="transmembrane region" description="Helical" evidence="12">
    <location>
        <begin position="43"/>
        <end position="61"/>
    </location>
</feature>
<sequence length="291" mass="31970">MGATLYTHQSQNITKTWLLITAFLVLFIAIGYVLSVVFHNSSILIFASLFAIGTSVWSYWFSDKMVLAMTGAKKVSRENLRELYEIVDNLAITAGLPTPKIYVIDDMALNAFATGRDPKHGVIVFTRGLLERLNKEEIRGVAAHELSHIGNRDILIGTVAVIFTSIIAMTSRMLFFSGGDSRDRGNGIMMIVGLVLIVLAPLVATILRLAISRKREFLADASGALLTRYPEGLASALEKISADAQPLRSASETTAHLFIANPFKGKSFSKWFMTHPPVEERIARLRGSLDG</sequence>
<feature type="binding site" evidence="12">
    <location>
        <position position="148"/>
    </location>
    <ligand>
        <name>Zn(2+)</name>
        <dbReference type="ChEBI" id="CHEBI:29105"/>
        <note>catalytic</note>
    </ligand>
</feature>
<protein>
    <recommendedName>
        <fullName evidence="12">Protease HtpX homolog</fullName>
        <ecNumber evidence="12">3.4.24.-</ecNumber>
    </recommendedName>
</protein>
<keyword evidence="7 12" id="KW-0378">Hydrolase</keyword>
<keyword evidence="11 12" id="KW-0472">Membrane</keyword>
<reference evidence="14 15" key="1">
    <citation type="submission" date="2017-10" db="EMBL/GenBank/DDBJ databases">
        <title>Novel microbial diversity and functional potential in the marine mammal oral microbiome.</title>
        <authorList>
            <person name="Dudek N.K."/>
            <person name="Sun C.L."/>
            <person name="Burstein D."/>
            <person name="Kantor R.S."/>
            <person name="Aliaga Goltsman D.S."/>
            <person name="Bik E.M."/>
            <person name="Thomas B.C."/>
            <person name="Banfield J.F."/>
            <person name="Relman D.A."/>
        </authorList>
    </citation>
    <scope>NUCLEOTIDE SEQUENCE [LARGE SCALE GENOMIC DNA]</scope>
    <source>
        <strain evidence="14">DOLZORAL124_49_17</strain>
    </source>
</reference>
<dbReference type="InterPro" id="IPR022919">
    <property type="entry name" value="Pept_M48_protease_HtpX"/>
</dbReference>
<dbReference type="Pfam" id="PF01435">
    <property type="entry name" value="Peptidase_M48"/>
    <property type="match status" value="1"/>
</dbReference>
<name>A0A2G6E021_9BACT</name>
<dbReference type="InterPro" id="IPR001915">
    <property type="entry name" value="Peptidase_M48"/>
</dbReference>
<keyword evidence="10 12" id="KW-0482">Metalloprotease</keyword>
<keyword evidence="3 12" id="KW-1003">Cell membrane</keyword>
<dbReference type="GO" id="GO:0004222">
    <property type="term" value="F:metalloendopeptidase activity"/>
    <property type="evidence" value="ECO:0007669"/>
    <property type="project" value="UniProtKB-UniRule"/>
</dbReference>
<feature type="transmembrane region" description="Helical" evidence="12">
    <location>
        <begin position="187"/>
        <end position="207"/>
    </location>
</feature>
<keyword evidence="8 12" id="KW-0862">Zinc</keyword>
<dbReference type="InterPro" id="IPR050083">
    <property type="entry name" value="HtpX_protease"/>
</dbReference>
<proteinExistence type="inferred from homology"/>
<dbReference type="GO" id="GO:0005886">
    <property type="term" value="C:plasma membrane"/>
    <property type="evidence" value="ECO:0007669"/>
    <property type="project" value="UniProtKB-SubCell"/>
</dbReference>
<dbReference type="Gene3D" id="3.30.2010.10">
    <property type="entry name" value="Metalloproteases ('zincins'), catalytic domain"/>
    <property type="match status" value="1"/>
</dbReference>
<comment type="cofactor">
    <cofactor evidence="12">
        <name>Zn(2+)</name>
        <dbReference type="ChEBI" id="CHEBI:29105"/>
    </cofactor>
    <text evidence="12">Binds 1 zinc ion per subunit.</text>
</comment>
<evidence type="ECO:0000256" key="4">
    <source>
        <dbReference type="ARBA" id="ARBA00022670"/>
    </source>
</evidence>
<gene>
    <name evidence="12" type="primary">htpX</name>
    <name evidence="14" type="ORF">CSB45_16035</name>
</gene>